<dbReference type="PANTHER" id="PTHR11895">
    <property type="entry name" value="TRANSAMIDASE"/>
    <property type="match status" value="1"/>
</dbReference>
<reference evidence="3 4" key="1">
    <citation type="submission" date="2023-03" db="EMBL/GenBank/DDBJ databases">
        <title>Draft genome sequence of type strain Streptomyces ferralitis JCM 14344.</title>
        <authorList>
            <person name="Klaysubun C."/>
            <person name="Duangmal K."/>
        </authorList>
    </citation>
    <scope>NUCLEOTIDE SEQUENCE [LARGE SCALE GENOMIC DNA]</scope>
    <source>
        <strain evidence="3 4">JCM 14344</strain>
    </source>
</reference>
<dbReference type="Proteomes" id="UP001220022">
    <property type="component" value="Unassembled WGS sequence"/>
</dbReference>
<proteinExistence type="inferred from homology"/>
<sequence>MAQPHELTMLEQARAIRDGELSPVELAQHYLTRIDRLNDAVGAYLTVTPERALDDARRAERRLAAGGELPPLLGVPVPVKDLTPVSGLRFTAGSAVFADQVATTSTRLGELLQEAGTVLLGKTNTPEFGLPAYTESRVGPPARTPYDLTRGAGGSSGGAAAAVAAGLAAAAQGSDGGGSIRIPASCCGIVGLKPSRGRVSPAPLGDVSGLGVAGPLARTVRDTAALLDVMSAHIPGDPAPLAPPRRPFLDWCDALDRAPRRLRIARWAQPDVPGVTVDPRILDAYEKTSVLLAELGHEVLDVPQPLAPGDRDAFTPVWAVLAALPPVPAEREAELMPMTRWLRAQGQAASGLDYARALMAMQSIGRKFATAVETYDAVLTPTLAQLPQPVGALRDDADPAADFAAQIAFTPFTGPWNISGLPALSLPLGWSESGLPIGMMLGAAHGAEGPLLALAAQVEAAAPWRGRGVVEFGTDGTACSG</sequence>
<dbReference type="InterPro" id="IPR036928">
    <property type="entry name" value="AS_sf"/>
</dbReference>
<comment type="similarity">
    <text evidence="1">Belongs to the amidase family.</text>
</comment>
<dbReference type="Pfam" id="PF01425">
    <property type="entry name" value="Amidase"/>
    <property type="match status" value="1"/>
</dbReference>
<dbReference type="EMBL" id="JARHTQ010000015">
    <property type="protein sequence ID" value="MDF2258306.1"/>
    <property type="molecule type" value="Genomic_DNA"/>
</dbReference>
<organism evidence="3 4">
    <name type="scientific">Streptantibioticus ferralitis</name>
    <dbReference type="NCBI Taxonomy" id="236510"/>
    <lineage>
        <taxon>Bacteria</taxon>
        <taxon>Bacillati</taxon>
        <taxon>Actinomycetota</taxon>
        <taxon>Actinomycetes</taxon>
        <taxon>Kitasatosporales</taxon>
        <taxon>Streptomycetaceae</taxon>
        <taxon>Streptantibioticus</taxon>
    </lineage>
</organism>
<comment type="caution">
    <text evidence="3">The sequence shown here is derived from an EMBL/GenBank/DDBJ whole genome shotgun (WGS) entry which is preliminary data.</text>
</comment>
<evidence type="ECO:0000313" key="3">
    <source>
        <dbReference type="EMBL" id="MDF2258306.1"/>
    </source>
</evidence>
<dbReference type="Gene3D" id="3.90.1300.10">
    <property type="entry name" value="Amidase signature (AS) domain"/>
    <property type="match status" value="1"/>
</dbReference>
<dbReference type="RefSeq" id="WP_275817203.1">
    <property type="nucleotide sequence ID" value="NZ_BAAANM010000007.1"/>
</dbReference>
<evidence type="ECO:0000259" key="2">
    <source>
        <dbReference type="Pfam" id="PF01425"/>
    </source>
</evidence>
<dbReference type="InterPro" id="IPR020556">
    <property type="entry name" value="Amidase_CS"/>
</dbReference>
<keyword evidence="4" id="KW-1185">Reference proteome</keyword>
<evidence type="ECO:0000313" key="4">
    <source>
        <dbReference type="Proteomes" id="UP001220022"/>
    </source>
</evidence>
<evidence type="ECO:0000256" key="1">
    <source>
        <dbReference type="ARBA" id="ARBA00009199"/>
    </source>
</evidence>
<name>A0ABT5Z3A2_9ACTN</name>
<feature type="domain" description="Amidase" evidence="2">
    <location>
        <begin position="25"/>
        <end position="452"/>
    </location>
</feature>
<accession>A0ABT5Z3A2</accession>
<protein>
    <submittedName>
        <fullName evidence="3">Amidase</fullName>
    </submittedName>
</protein>
<dbReference type="PANTHER" id="PTHR11895:SF7">
    <property type="entry name" value="GLUTAMYL-TRNA(GLN) AMIDOTRANSFERASE SUBUNIT A, MITOCHONDRIAL"/>
    <property type="match status" value="1"/>
</dbReference>
<dbReference type="InterPro" id="IPR023631">
    <property type="entry name" value="Amidase_dom"/>
</dbReference>
<dbReference type="SUPFAM" id="SSF75304">
    <property type="entry name" value="Amidase signature (AS) enzymes"/>
    <property type="match status" value="1"/>
</dbReference>
<gene>
    <name evidence="3" type="ORF">P2L57_22070</name>
</gene>
<dbReference type="InterPro" id="IPR000120">
    <property type="entry name" value="Amidase"/>
</dbReference>
<dbReference type="PROSITE" id="PS00571">
    <property type="entry name" value="AMIDASES"/>
    <property type="match status" value="1"/>
</dbReference>